<evidence type="ECO:0000256" key="1">
    <source>
        <dbReference type="ARBA" id="ARBA00004651"/>
    </source>
</evidence>
<evidence type="ECO:0000256" key="6">
    <source>
        <dbReference type="ARBA" id="ARBA00023136"/>
    </source>
</evidence>
<dbReference type="FunFam" id="1.10.3730.20:FF:000001">
    <property type="entry name" value="Quaternary ammonium compound resistance transporter SugE"/>
    <property type="match status" value="1"/>
</dbReference>
<dbReference type="InterPro" id="IPR045324">
    <property type="entry name" value="Small_multidrug_res"/>
</dbReference>
<dbReference type="GO" id="GO:0015220">
    <property type="term" value="F:choline transmembrane transporter activity"/>
    <property type="evidence" value="ECO:0007669"/>
    <property type="project" value="TreeGrafter"/>
</dbReference>
<evidence type="ECO:0000256" key="2">
    <source>
        <dbReference type="ARBA" id="ARBA00022448"/>
    </source>
</evidence>
<dbReference type="GO" id="GO:0031460">
    <property type="term" value="P:glycine betaine transport"/>
    <property type="evidence" value="ECO:0007669"/>
    <property type="project" value="TreeGrafter"/>
</dbReference>
<organism evidence="10 11">
    <name type="scientific">Capnocytophaga granulosa</name>
    <dbReference type="NCBI Taxonomy" id="45242"/>
    <lineage>
        <taxon>Bacteria</taxon>
        <taxon>Pseudomonadati</taxon>
        <taxon>Bacteroidota</taxon>
        <taxon>Flavobacteriia</taxon>
        <taxon>Flavobacteriales</taxon>
        <taxon>Flavobacteriaceae</taxon>
        <taxon>Capnocytophaga</taxon>
    </lineage>
</organism>
<evidence type="ECO:0000256" key="7">
    <source>
        <dbReference type="ARBA" id="ARBA00038032"/>
    </source>
</evidence>
<feature type="transmembrane region" description="Helical" evidence="9">
    <location>
        <begin position="84"/>
        <end position="103"/>
    </location>
</feature>
<keyword evidence="3" id="KW-1003">Cell membrane</keyword>
<dbReference type="PANTHER" id="PTHR30561:SF1">
    <property type="entry name" value="MULTIDRUG TRANSPORTER EMRE"/>
    <property type="match status" value="1"/>
</dbReference>
<comment type="subcellular location">
    <subcellularLocation>
        <location evidence="1 8">Cell membrane</location>
        <topology evidence="1 8">Multi-pass membrane protein</topology>
    </subcellularLocation>
</comment>
<keyword evidence="6 9" id="KW-0472">Membrane</keyword>
<name>A0A1H2U395_9FLAO</name>
<dbReference type="GO" id="GO:0005886">
    <property type="term" value="C:plasma membrane"/>
    <property type="evidence" value="ECO:0007669"/>
    <property type="project" value="UniProtKB-SubCell"/>
</dbReference>
<dbReference type="Pfam" id="PF00893">
    <property type="entry name" value="Multi_Drug_Res"/>
    <property type="match status" value="1"/>
</dbReference>
<gene>
    <name evidence="10" type="ORF">SAMN05444420_102391</name>
</gene>
<dbReference type="SUPFAM" id="SSF103481">
    <property type="entry name" value="Multidrug resistance efflux transporter EmrE"/>
    <property type="match status" value="1"/>
</dbReference>
<dbReference type="InterPro" id="IPR037185">
    <property type="entry name" value="EmrE-like"/>
</dbReference>
<evidence type="ECO:0000256" key="9">
    <source>
        <dbReference type="SAM" id="Phobius"/>
    </source>
</evidence>
<dbReference type="Gene3D" id="1.10.3730.20">
    <property type="match status" value="1"/>
</dbReference>
<accession>A0A1H2U395</accession>
<dbReference type="Proteomes" id="UP000182771">
    <property type="component" value="Unassembled WGS sequence"/>
</dbReference>
<sequence>MHNLYLALAIVLEVFATTLLGKSEGFTKWLFAVGSLLSYGVCFYFLSLTLKNIPLGVAYAIWSGVGIVLTAMVGILVFKSKIDLPFVLGALLIIAGVVVINLFSKANGH</sequence>
<dbReference type="GO" id="GO:0015199">
    <property type="term" value="F:amino-acid betaine transmembrane transporter activity"/>
    <property type="evidence" value="ECO:0007669"/>
    <property type="project" value="TreeGrafter"/>
</dbReference>
<feature type="transmembrane region" description="Helical" evidence="9">
    <location>
        <begin position="26"/>
        <end position="46"/>
    </location>
</feature>
<evidence type="ECO:0000313" key="11">
    <source>
        <dbReference type="Proteomes" id="UP000182771"/>
    </source>
</evidence>
<comment type="caution">
    <text evidence="10">The sequence shown here is derived from an EMBL/GenBank/DDBJ whole genome shotgun (WGS) entry which is preliminary data.</text>
</comment>
<comment type="similarity">
    <text evidence="7 8">Belongs to the drug/metabolite transporter (DMT) superfamily. Small multidrug resistance (SMR) (TC 2.A.7.1) family.</text>
</comment>
<evidence type="ECO:0000256" key="4">
    <source>
        <dbReference type="ARBA" id="ARBA00022692"/>
    </source>
</evidence>
<keyword evidence="2" id="KW-0813">Transport</keyword>
<feature type="transmembrane region" description="Helical" evidence="9">
    <location>
        <begin position="58"/>
        <end position="78"/>
    </location>
</feature>
<evidence type="ECO:0000256" key="3">
    <source>
        <dbReference type="ARBA" id="ARBA00022475"/>
    </source>
</evidence>
<keyword evidence="11" id="KW-1185">Reference proteome</keyword>
<dbReference type="OrthoDB" id="21828at2"/>
<dbReference type="GO" id="GO:1990961">
    <property type="term" value="P:xenobiotic detoxification by transmembrane export across the plasma membrane"/>
    <property type="evidence" value="ECO:0007669"/>
    <property type="project" value="UniProtKB-ARBA"/>
</dbReference>
<dbReference type="AlphaFoldDB" id="A0A1H2U395"/>
<keyword evidence="4 8" id="KW-0812">Transmembrane</keyword>
<dbReference type="PANTHER" id="PTHR30561">
    <property type="entry name" value="SMR FAMILY PROTON-DEPENDENT DRUG EFFLUX TRANSPORTER SUGE"/>
    <property type="match status" value="1"/>
</dbReference>
<evidence type="ECO:0000256" key="8">
    <source>
        <dbReference type="RuleBase" id="RU003942"/>
    </source>
</evidence>
<reference evidence="10 11" key="1">
    <citation type="submission" date="2016-10" db="EMBL/GenBank/DDBJ databases">
        <authorList>
            <person name="Varghese N."/>
            <person name="Submissions S."/>
        </authorList>
    </citation>
    <scope>NUCLEOTIDE SEQUENCE [LARGE SCALE GENOMIC DNA]</scope>
    <source>
        <strain evidence="10 11">DSM 11449</strain>
    </source>
</reference>
<dbReference type="RefSeq" id="WP_016420044.1">
    <property type="nucleotide sequence ID" value="NZ_FNND01000002.1"/>
</dbReference>
<evidence type="ECO:0000256" key="5">
    <source>
        <dbReference type="ARBA" id="ARBA00022989"/>
    </source>
</evidence>
<dbReference type="InterPro" id="IPR000390">
    <property type="entry name" value="Small_drug/metabolite_transptr"/>
</dbReference>
<dbReference type="GO" id="GO:0015297">
    <property type="term" value="F:antiporter activity"/>
    <property type="evidence" value="ECO:0007669"/>
    <property type="project" value="TreeGrafter"/>
</dbReference>
<dbReference type="GeneID" id="85016480"/>
<protein>
    <submittedName>
        <fullName evidence="10">Small multidrug resistance pump</fullName>
    </submittedName>
</protein>
<evidence type="ECO:0000313" key="10">
    <source>
        <dbReference type="EMBL" id="SDW50059.1"/>
    </source>
</evidence>
<keyword evidence="5 9" id="KW-1133">Transmembrane helix</keyword>
<proteinExistence type="inferred from homology"/>
<dbReference type="EMBL" id="FNND01000002">
    <property type="protein sequence ID" value="SDW50059.1"/>
    <property type="molecule type" value="Genomic_DNA"/>
</dbReference>